<name>D3MUA2_9FIRM</name>
<dbReference type="OrthoDB" id="1698561at2"/>
<sequence length="455" mass="50939">MKKNLILCVTVLLFSFLLLGKAYGVERLSDDERAQFSLSEDFKNIDGVLRDEILDKANATLNSMGIKVNGDEEKVFMVENNDGSPEKYFKVIYNGNSFISLTENGELLGCDTLDYSAPKQGIQVRTRSVISPVLDRMDEMITSKGYINTIKKNYYNGTIYYKYDKVLSRGVVNKYDNYVFIYDPNSDNIVTLFRNKEELEYKEPMVSMHVAQEAALDYAEKDKITYTLNDVETSLGAYKKSSGEVVLAYITILSDGTKIVLSPQDSSVVEVDYSKATIKGKSIAYKGFRFAEQSAQLAEDGLRRLGYVMLPKYITSGEIGDTIINSITTAGFRGLYIDCHGSTEALSTDTNEITASYLQKRYPNLGLRFAFLDACSTGANNNWANTFHISSKAGAFIGWDRRVGVNEAYDFCRYFWNEANGKKPILKAVQAAEMRASTNARPVFIGNNTFYGNAN</sequence>
<comment type="caution">
    <text evidence="1">The sequence shown here is derived from an EMBL/GenBank/DDBJ whole genome shotgun (WGS) entry which is preliminary data.</text>
</comment>
<gene>
    <name evidence="1" type="ORF">HMPREF0631_1234</name>
</gene>
<dbReference type="GeneID" id="79843504"/>
<accession>D3MUA2</accession>
<dbReference type="eggNOG" id="ENOG502ZHWH">
    <property type="taxonomic scope" value="Bacteria"/>
</dbReference>
<proteinExistence type="predicted"/>
<dbReference type="Proteomes" id="UP000004206">
    <property type="component" value="Unassembled WGS sequence"/>
</dbReference>
<protein>
    <submittedName>
        <fullName evidence="1">Uncharacterized protein</fullName>
    </submittedName>
</protein>
<evidence type="ECO:0000313" key="1">
    <source>
        <dbReference type="EMBL" id="EFD04288.1"/>
    </source>
</evidence>
<reference evidence="1 2" key="1">
    <citation type="submission" date="2010-01" db="EMBL/GenBank/DDBJ databases">
        <authorList>
            <person name="Dodson R."/>
            <person name="Madupu R."/>
            <person name="Durkin A.S."/>
            <person name="Torralba M."/>
            <person name="Methe B."/>
            <person name="Sutton G.G."/>
            <person name="Strausberg R.L."/>
            <person name="Nelson K.E."/>
        </authorList>
    </citation>
    <scope>NUCLEOTIDE SEQUENCE [LARGE SCALE GENOMIC DNA]</scope>
    <source>
        <strain evidence="1 2">653-L</strain>
    </source>
</reference>
<dbReference type="AlphaFoldDB" id="D3MUA2"/>
<evidence type="ECO:0000313" key="2">
    <source>
        <dbReference type="Proteomes" id="UP000004206"/>
    </source>
</evidence>
<dbReference type="EMBL" id="ADJN01000066">
    <property type="protein sequence ID" value="EFD04288.1"/>
    <property type="molecule type" value="Genomic_DNA"/>
</dbReference>
<organism evidence="1 2">
    <name type="scientific">Peptostreptococcus anaerobius 653-L</name>
    <dbReference type="NCBI Taxonomy" id="596329"/>
    <lineage>
        <taxon>Bacteria</taxon>
        <taxon>Bacillati</taxon>
        <taxon>Bacillota</taxon>
        <taxon>Clostridia</taxon>
        <taxon>Peptostreptococcales</taxon>
        <taxon>Peptostreptococcaceae</taxon>
        <taxon>Peptostreptococcus</taxon>
    </lineage>
</organism>
<keyword evidence="2" id="KW-1185">Reference proteome</keyword>
<dbReference type="RefSeq" id="WP_002844572.1">
    <property type="nucleotide sequence ID" value="NZ_ADJN01000066.1"/>
</dbReference>